<feature type="non-terminal residue" evidence="1">
    <location>
        <position position="312"/>
    </location>
</feature>
<dbReference type="AlphaFoldDB" id="A0A316UIC6"/>
<dbReference type="SUPFAM" id="SSF51695">
    <property type="entry name" value="PLC-like phosphodiesterases"/>
    <property type="match status" value="1"/>
</dbReference>
<dbReference type="STRING" id="1684307.A0A316UIC6"/>
<dbReference type="EMBL" id="KZ819322">
    <property type="protein sequence ID" value="PWN22945.1"/>
    <property type="molecule type" value="Genomic_DNA"/>
</dbReference>
<gene>
    <name evidence="1" type="ORF">BCV69DRAFT_239983</name>
</gene>
<dbReference type="GO" id="GO:0006629">
    <property type="term" value="P:lipid metabolic process"/>
    <property type="evidence" value="ECO:0007669"/>
    <property type="project" value="InterPro"/>
</dbReference>
<dbReference type="GO" id="GO:0008081">
    <property type="term" value="F:phosphoric diester hydrolase activity"/>
    <property type="evidence" value="ECO:0007669"/>
    <property type="project" value="InterPro"/>
</dbReference>
<dbReference type="PANTHER" id="PTHR13593">
    <property type="match status" value="1"/>
</dbReference>
<proteinExistence type="predicted"/>
<dbReference type="Gene3D" id="3.20.20.190">
    <property type="entry name" value="Phosphatidylinositol (PI) phosphodiesterase"/>
    <property type="match status" value="1"/>
</dbReference>
<name>A0A316UIC6_9BASI</name>
<dbReference type="InterPro" id="IPR051057">
    <property type="entry name" value="PI-PLC_domain"/>
</dbReference>
<organism evidence="1 2">
    <name type="scientific">Pseudomicrostroma glucosiphilum</name>
    <dbReference type="NCBI Taxonomy" id="1684307"/>
    <lineage>
        <taxon>Eukaryota</taxon>
        <taxon>Fungi</taxon>
        <taxon>Dikarya</taxon>
        <taxon>Basidiomycota</taxon>
        <taxon>Ustilaginomycotina</taxon>
        <taxon>Exobasidiomycetes</taxon>
        <taxon>Microstromatales</taxon>
        <taxon>Microstromatales incertae sedis</taxon>
        <taxon>Pseudomicrostroma</taxon>
    </lineage>
</organism>
<evidence type="ECO:0000313" key="1">
    <source>
        <dbReference type="EMBL" id="PWN22945.1"/>
    </source>
</evidence>
<sequence>ATLVSRATVCNGHDSLCSRKYSNVTYIGTHNSYAIASGTSNVAANQQVSITTQLNSGVRMLQSQAHNSTNATITGAGIDLCHTSCDLFQGGAIEYWLTQIKTWVDANPNDVLSLLIVNSDDLPPTRFAEAFESTGLVSKMYAPTSSSLSRSSWPTLGDLIDAGTTVIAYMDNSANVSSVPYLLPEFSAMWENPYDQLSTPFNCSVDRIGSGLKSNNLMYLANSFLDEGVASILVTPDTDALYTTNSESSVLSEANNCASEHTYYPNFVLVDYYNIPENDVFAAAAQMNGVNFTNTTTSSTSGSSGSSSSGSS</sequence>
<dbReference type="PANTHER" id="PTHR13593:SF140">
    <property type="entry name" value="PLC-LIKE PHOSPHODIESTERASE"/>
    <property type="match status" value="1"/>
</dbReference>
<feature type="non-terminal residue" evidence="1">
    <location>
        <position position="1"/>
    </location>
</feature>
<evidence type="ECO:0000313" key="2">
    <source>
        <dbReference type="Proteomes" id="UP000245942"/>
    </source>
</evidence>
<dbReference type="GeneID" id="37011723"/>
<keyword evidence="2" id="KW-1185">Reference proteome</keyword>
<accession>A0A316UIC6</accession>
<dbReference type="Pfam" id="PF26146">
    <property type="entry name" value="PI-PLC_X"/>
    <property type="match status" value="1"/>
</dbReference>
<reference evidence="1 2" key="1">
    <citation type="journal article" date="2018" name="Mol. Biol. Evol.">
        <title>Broad Genomic Sampling Reveals a Smut Pathogenic Ancestry of the Fungal Clade Ustilaginomycotina.</title>
        <authorList>
            <person name="Kijpornyongpan T."/>
            <person name="Mondo S.J."/>
            <person name="Barry K."/>
            <person name="Sandor L."/>
            <person name="Lee J."/>
            <person name="Lipzen A."/>
            <person name="Pangilinan J."/>
            <person name="LaButti K."/>
            <person name="Hainaut M."/>
            <person name="Henrissat B."/>
            <person name="Grigoriev I.V."/>
            <person name="Spatafora J.W."/>
            <person name="Aime M.C."/>
        </authorList>
    </citation>
    <scope>NUCLEOTIDE SEQUENCE [LARGE SCALE GENOMIC DNA]</scope>
    <source>
        <strain evidence="1 2">MCA 4718</strain>
    </source>
</reference>
<dbReference type="InterPro" id="IPR017946">
    <property type="entry name" value="PLC-like_Pdiesterase_TIM-brl"/>
</dbReference>
<dbReference type="RefSeq" id="XP_025350105.1">
    <property type="nucleotide sequence ID" value="XM_025489989.1"/>
</dbReference>
<dbReference type="Proteomes" id="UP000245942">
    <property type="component" value="Unassembled WGS sequence"/>
</dbReference>
<dbReference type="OrthoDB" id="7984201at2759"/>
<protein>
    <submittedName>
        <fullName evidence="1">PLC-like phosphodiesterase</fullName>
    </submittedName>
</protein>